<reference evidence="2 3" key="1">
    <citation type="submission" date="2019-08" db="EMBL/GenBank/DDBJ databases">
        <title>Genomes sequence of Algoriphagus aquimarinus ACAM450.</title>
        <authorList>
            <person name="Bowman J.P."/>
        </authorList>
    </citation>
    <scope>NUCLEOTIDE SEQUENCE [LARGE SCALE GENOMIC DNA]</scope>
    <source>
        <strain evidence="2 3">ACAM 450</strain>
    </source>
</reference>
<comment type="caution">
    <text evidence="2">The sequence shown here is derived from an EMBL/GenBank/DDBJ whole genome shotgun (WGS) entry which is preliminary data.</text>
</comment>
<dbReference type="RefSeq" id="WP_146915111.1">
    <property type="nucleotide sequence ID" value="NZ_VORW01000001.1"/>
</dbReference>
<evidence type="ECO:0000256" key="1">
    <source>
        <dbReference type="SAM" id="SignalP"/>
    </source>
</evidence>
<dbReference type="EMBL" id="VORW01000001">
    <property type="protein sequence ID" value="TXE14835.1"/>
    <property type="molecule type" value="Genomic_DNA"/>
</dbReference>
<accession>A0A5C7B8J8</accession>
<evidence type="ECO:0000313" key="2">
    <source>
        <dbReference type="EMBL" id="TXE14835.1"/>
    </source>
</evidence>
<dbReference type="OrthoDB" id="1114031at2"/>
<feature type="signal peptide" evidence="1">
    <location>
        <begin position="1"/>
        <end position="19"/>
    </location>
</feature>
<dbReference type="AlphaFoldDB" id="A0A5C7B8J8"/>
<protein>
    <recommendedName>
        <fullName evidence="4">Lipoprotein</fullName>
    </recommendedName>
</protein>
<name>A0A5C7B8J8_9BACT</name>
<proteinExistence type="predicted"/>
<dbReference type="Proteomes" id="UP000321935">
    <property type="component" value="Unassembled WGS sequence"/>
</dbReference>
<gene>
    <name evidence="2" type="ORF">ESV85_04525</name>
</gene>
<sequence length="277" mass="29382">MKNTFNPTLLFLLLGSAMAFTSCNNMNDTPPEPNLTVVTDDAEVNMAFEDLDNISLTVLSNSGLSARTTASIPAGNLCEGAIVSIDESTKKITINFGDGCTSTNGTIRKGIINLAYTGNLLFPGAKITTTFDGYEVNGLKVEGTRTMTNKGVDQESNSISLEVKILNGKVTWPDATSATITSDQMRNLKLSTQGGYEVSITGTASGTNRSGMAYTSSVTDDLIFTKSCIESGVTIPNSGIIAFQFNDIEVTVDYGNGTCDKMATIFYPTGSKEVTLD</sequence>
<evidence type="ECO:0008006" key="4">
    <source>
        <dbReference type="Google" id="ProtNLM"/>
    </source>
</evidence>
<keyword evidence="1" id="KW-0732">Signal</keyword>
<feature type="chain" id="PRO_5023135679" description="Lipoprotein" evidence="1">
    <location>
        <begin position="20"/>
        <end position="277"/>
    </location>
</feature>
<dbReference type="PROSITE" id="PS51257">
    <property type="entry name" value="PROKAR_LIPOPROTEIN"/>
    <property type="match status" value="1"/>
</dbReference>
<organism evidence="2 3">
    <name type="scientific">Algoriphagus aquimarinus</name>
    <dbReference type="NCBI Taxonomy" id="237018"/>
    <lineage>
        <taxon>Bacteria</taxon>
        <taxon>Pseudomonadati</taxon>
        <taxon>Bacteroidota</taxon>
        <taxon>Cytophagia</taxon>
        <taxon>Cytophagales</taxon>
        <taxon>Cyclobacteriaceae</taxon>
        <taxon>Algoriphagus</taxon>
    </lineage>
</organism>
<evidence type="ECO:0000313" key="3">
    <source>
        <dbReference type="Proteomes" id="UP000321935"/>
    </source>
</evidence>